<evidence type="ECO:0000313" key="1">
    <source>
        <dbReference type="EMBL" id="PSR99342.1"/>
    </source>
</evidence>
<protein>
    <submittedName>
        <fullName evidence="1">Uncharacterized protein</fullName>
    </submittedName>
</protein>
<dbReference type="Proteomes" id="UP000241462">
    <property type="component" value="Unassembled WGS sequence"/>
</dbReference>
<accession>A0A2T3AIL7</accession>
<name>A0A2T3AIL7_9PEZI</name>
<dbReference type="AlphaFoldDB" id="A0A2T3AIL7"/>
<evidence type="ECO:0000313" key="2">
    <source>
        <dbReference type="Proteomes" id="UP000241462"/>
    </source>
</evidence>
<keyword evidence="2" id="KW-1185">Reference proteome</keyword>
<dbReference type="EMBL" id="KZ678384">
    <property type="protein sequence ID" value="PSR99342.1"/>
    <property type="molecule type" value="Genomic_DNA"/>
</dbReference>
<gene>
    <name evidence="1" type="ORF">BD289DRAFT_36690</name>
</gene>
<dbReference type="InParanoid" id="A0A2T3AIL7"/>
<reference evidence="1 2" key="1">
    <citation type="journal article" date="2018" name="Mycol. Prog.">
        <title>Coniella lustricola, a new species from submerged detritus.</title>
        <authorList>
            <person name="Raudabaugh D.B."/>
            <person name="Iturriaga T."/>
            <person name="Carver A."/>
            <person name="Mondo S."/>
            <person name="Pangilinan J."/>
            <person name="Lipzen A."/>
            <person name="He G."/>
            <person name="Amirebrahimi M."/>
            <person name="Grigoriev I.V."/>
            <person name="Miller A.N."/>
        </authorList>
    </citation>
    <scope>NUCLEOTIDE SEQUENCE [LARGE SCALE GENOMIC DNA]</scope>
    <source>
        <strain evidence="1 2">B22-T-1</strain>
    </source>
</reference>
<proteinExistence type="predicted"/>
<organism evidence="1 2">
    <name type="scientific">Coniella lustricola</name>
    <dbReference type="NCBI Taxonomy" id="2025994"/>
    <lineage>
        <taxon>Eukaryota</taxon>
        <taxon>Fungi</taxon>
        <taxon>Dikarya</taxon>
        <taxon>Ascomycota</taxon>
        <taxon>Pezizomycotina</taxon>
        <taxon>Sordariomycetes</taxon>
        <taxon>Sordariomycetidae</taxon>
        <taxon>Diaporthales</taxon>
        <taxon>Schizoparmaceae</taxon>
        <taxon>Coniella</taxon>
    </lineage>
</organism>
<sequence>MVNSRESQTSFNLRSGTAEINAMIQVSSICEKATEQLSLFCFQKQARHSYVCTIALEEGSAPFIDRCPTCPRVASGLRSLACVRYLGHASKPVSRGVWPKTLFSSRPSNLRLALLCLTSFARLNSSAATSTFCFEPADRHCLLLRPLRTLAGLGVLDVVLARLLSPGHRKAHRYIAACVEEPLNARQSVETGTLTNDHRRSIRFLLFHRHSSFRTSRSRCQLSGPQDEILYKTCRYTCLQAG</sequence>